<evidence type="ECO:0000313" key="3">
    <source>
        <dbReference type="Proteomes" id="UP000178240"/>
    </source>
</evidence>
<dbReference type="Proteomes" id="UP000178240">
    <property type="component" value="Unassembled WGS sequence"/>
</dbReference>
<sequence length="102" mass="11415">MLKEKKISKKKMIWLSLIMLAVVVLIAYLLYGSFLASPGAASPGADRSADVLLVPSLRLDFVDDFIKKSPYKDLKENGNFPIIPDPVGRKNPFSEILFSFIR</sequence>
<accession>A0A1G1XY45</accession>
<dbReference type="STRING" id="1797535.A2744_02730"/>
<feature type="transmembrane region" description="Helical" evidence="1">
    <location>
        <begin position="12"/>
        <end position="31"/>
    </location>
</feature>
<comment type="caution">
    <text evidence="2">The sequence shown here is derived from an EMBL/GenBank/DDBJ whole genome shotgun (WGS) entry which is preliminary data.</text>
</comment>
<evidence type="ECO:0000256" key="1">
    <source>
        <dbReference type="SAM" id="Phobius"/>
    </source>
</evidence>
<evidence type="ECO:0000313" key="2">
    <source>
        <dbReference type="EMBL" id="OGY45015.1"/>
    </source>
</evidence>
<keyword evidence="1" id="KW-0472">Membrane</keyword>
<dbReference type="AlphaFoldDB" id="A0A1G1XY45"/>
<organism evidence="2 3">
    <name type="scientific">Candidatus Buchananbacteria bacterium RIFCSPHIGHO2_01_FULL_44_11</name>
    <dbReference type="NCBI Taxonomy" id="1797535"/>
    <lineage>
        <taxon>Bacteria</taxon>
        <taxon>Candidatus Buchananiibacteriota</taxon>
    </lineage>
</organism>
<dbReference type="EMBL" id="MHIE01000029">
    <property type="protein sequence ID" value="OGY45015.1"/>
    <property type="molecule type" value="Genomic_DNA"/>
</dbReference>
<reference evidence="2 3" key="1">
    <citation type="journal article" date="2016" name="Nat. Commun.">
        <title>Thousands of microbial genomes shed light on interconnected biogeochemical processes in an aquifer system.</title>
        <authorList>
            <person name="Anantharaman K."/>
            <person name="Brown C.T."/>
            <person name="Hug L.A."/>
            <person name="Sharon I."/>
            <person name="Castelle C.J."/>
            <person name="Probst A.J."/>
            <person name="Thomas B.C."/>
            <person name="Singh A."/>
            <person name="Wilkins M.J."/>
            <person name="Karaoz U."/>
            <person name="Brodie E.L."/>
            <person name="Williams K.H."/>
            <person name="Hubbard S.S."/>
            <person name="Banfield J.F."/>
        </authorList>
    </citation>
    <scope>NUCLEOTIDE SEQUENCE [LARGE SCALE GENOMIC DNA]</scope>
</reference>
<keyword evidence="1" id="KW-0812">Transmembrane</keyword>
<keyword evidence="1" id="KW-1133">Transmembrane helix</keyword>
<gene>
    <name evidence="2" type="ORF">A2744_02730</name>
</gene>
<proteinExistence type="predicted"/>
<protein>
    <submittedName>
        <fullName evidence="2">Uncharacterized protein</fullName>
    </submittedName>
</protein>
<name>A0A1G1XY45_9BACT</name>